<accession>A0A6N2MQF3</accession>
<dbReference type="AlphaFoldDB" id="A0A6N2MQF3"/>
<dbReference type="InterPro" id="IPR011009">
    <property type="entry name" value="Kinase-like_dom_sf"/>
</dbReference>
<evidence type="ECO:0000256" key="2">
    <source>
        <dbReference type="ARBA" id="ARBA00022741"/>
    </source>
</evidence>
<feature type="domain" description="Protein kinase" evidence="4">
    <location>
        <begin position="1"/>
        <end position="192"/>
    </location>
</feature>
<dbReference type="Gene3D" id="1.10.510.10">
    <property type="entry name" value="Transferase(Phosphotransferase) domain 1"/>
    <property type="match status" value="2"/>
</dbReference>
<dbReference type="EMBL" id="CAADRP010001896">
    <property type="protein sequence ID" value="VFU55671.1"/>
    <property type="molecule type" value="Genomic_DNA"/>
</dbReference>
<comment type="similarity">
    <text evidence="1">Belongs to the protein kinase superfamily. CMGC Ser/Thr protein kinase family. CDC2/CDKX subfamily.</text>
</comment>
<sequence length="192" mass="21763">MENYEIEMMDYPLGGAYRIVYSATNQTVAVKMIPLLYEIVRPNIVRLQGSFFHDGKLCLVFEFFGSSMREFLEAGSQKFKDPGTLKEHMWQILSGTSYCHSLGILHRDLKPENMLISGEKLKLNDFGSAQGFIQSNTKLSSQVTTIEYRAPEMLLGAPSVVDKMLVFDPHARITAEAALAHPYFTKQMKEEI</sequence>
<evidence type="ECO:0000313" key="5">
    <source>
        <dbReference type="EMBL" id="VFU55671.1"/>
    </source>
</evidence>
<dbReference type="GO" id="GO:0005524">
    <property type="term" value="F:ATP binding"/>
    <property type="evidence" value="ECO:0007669"/>
    <property type="project" value="UniProtKB-KW"/>
</dbReference>
<dbReference type="PROSITE" id="PS00108">
    <property type="entry name" value="PROTEIN_KINASE_ST"/>
    <property type="match status" value="1"/>
</dbReference>
<name>A0A6N2MQF3_SALVM</name>
<organism evidence="5">
    <name type="scientific">Salix viminalis</name>
    <name type="common">Common osier</name>
    <name type="synonym">Basket willow</name>
    <dbReference type="NCBI Taxonomy" id="40686"/>
    <lineage>
        <taxon>Eukaryota</taxon>
        <taxon>Viridiplantae</taxon>
        <taxon>Streptophyta</taxon>
        <taxon>Embryophyta</taxon>
        <taxon>Tracheophyta</taxon>
        <taxon>Spermatophyta</taxon>
        <taxon>Magnoliopsida</taxon>
        <taxon>eudicotyledons</taxon>
        <taxon>Gunneridae</taxon>
        <taxon>Pentapetalae</taxon>
        <taxon>rosids</taxon>
        <taxon>fabids</taxon>
        <taxon>Malpighiales</taxon>
        <taxon>Salicaceae</taxon>
        <taxon>Saliceae</taxon>
        <taxon>Salix</taxon>
    </lineage>
</organism>
<dbReference type="SMART" id="SM00220">
    <property type="entry name" value="S_TKc"/>
    <property type="match status" value="1"/>
</dbReference>
<reference evidence="5" key="1">
    <citation type="submission" date="2019-03" db="EMBL/GenBank/DDBJ databases">
        <authorList>
            <person name="Mank J."/>
            <person name="Almeida P."/>
        </authorList>
    </citation>
    <scope>NUCLEOTIDE SEQUENCE</scope>
    <source>
        <strain evidence="5">78183</strain>
    </source>
</reference>
<dbReference type="InterPro" id="IPR000719">
    <property type="entry name" value="Prot_kinase_dom"/>
</dbReference>
<dbReference type="GO" id="GO:0005634">
    <property type="term" value="C:nucleus"/>
    <property type="evidence" value="ECO:0007669"/>
    <property type="project" value="TreeGrafter"/>
</dbReference>
<dbReference type="InterPro" id="IPR008271">
    <property type="entry name" value="Ser/Thr_kinase_AS"/>
</dbReference>
<evidence type="ECO:0000256" key="3">
    <source>
        <dbReference type="ARBA" id="ARBA00022840"/>
    </source>
</evidence>
<gene>
    <name evidence="5" type="ORF">SVIM_LOCUS396529</name>
</gene>
<dbReference type="Pfam" id="PF00069">
    <property type="entry name" value="Pkinase"/>
    <property type="match status" value="1"/>
</dbReference>
<dbReference type="PANTHER" id="PTHR24056">
    <property type="entry name" value="CELL DIVISION PROTEIN KINASE"/>
    <property type="match status" value="1"/>
</dbReference>
<evidence type="ECO:0000259" key="4">
    <source>
        <dbReference type="PROSITE" id="PS50011"/>
    </source>
</evidence>
<keyword evidence="3" id="KW-0067">ATP-binding</keyword>
<dbReference type="GO" id="GO:0004674">
    <property type="term" value="F:protein serine/threonine kinase activity"/>
    <property type="evidence" value="ECO:0007669"/>
    <property type="project" value="TreeGrafter"/>
</dbReference>
<evidence type="ECO:0000256" key="1">
    <source>
        <dbReference type="ARBA" id="ARBA00006485"/>
    </source>
</evidence>
<dbReference type="PROSITE" id="PS50011">
    <property type="entry name" value="PROTEIN_KINASE_DOM"/>
    <property type="match status" value="1"/>
</dbReference>
<dbReference type="InterPro" id="IPR050108">
    <property type="entry name" value="CDK"/>
</dbReference>
<keyword evidence="2" id="KW-0547">Nucleotide-binding</keyword>
<proteinExistence type="inferred from homology"/>
<protein>
    <recommendedName>
        <fullName evidence="4">Protein kinase domain-containing protein</fullName>
    </recommendedName>
</protein>
<dbReference type="SUPFAM" id="SSF56112">
    <property type="entry name" value="Protein kinase-like (PK-like)"/>
    <property type="match status" value="1"/>
</dbReference>